<sequence length="82" mass="9327">MSDTSDWQHQLSQKYWQPSPHQTICSDCAFHVEVEGVIECIHPDESEINCSTVLFYNSFQSIQEVESPVCVLMMKSKCAIAT</sequence>
<dbReference type="EMBL" id="MRCA01000004">
    <property type="protein sequence ID" value="OKH14485.1"/>
    <property type="molecule type" value="Genomic_DNA"/>
</dbReference>
<dbReference type="OrthoDB" id="488502at2"/>
<keyword evidence="2" id="KW-1185">Reference proteome</keyword>
<evidence type="ECO:0000313" key="1">
    <source>
        <dbReference type="EMBL" id="OKH14485.1"/>
    </source>
</evidence>
<evidence type="ECO:0000313" key="2">
    <source>
        <dbReference type="Proteomes" id="UP000186391"/>
    </source>
</evidence>
<name>A0A1U7H0R3_9CYAN</name>
<gene>
    <name evidence="1" type="ORF">NIES592_10585</name>
</gene>
<accession>A0A1U7H0R3</accession>
<dbReference type="RefSeq" id="WP_071846757.1">
    <property type="nucleotide sequence ID" value="NZ_MRCA01000004.1"/>
</dbReference>
<protein>
    <submittedName>
        <fullName evidence="1">Uncharacterized protein</fullName>
    </submittedName>
</protein>
<dbReference type="Proteomes" id="UP000186391">
    <property type="component" value="Unassembled WGS sequence"/>
</dbReference>
<reference evidence="1 2" key="1">
    <citation type="submission" date="2016-11" db="EMBL/GenBank/DDBJ databases">
        <title>Draft Genome Sequences of Nine Cyanobacterial Strains from Diverse Habitats.</title>
        <authorList>
            <person name="Zhu T."/>
            <person name="Hou S."/>
            <person name="Lu X."/>
            <person name="Hess W.R."/>
        </authorList>
    </citation>
    <scope>NUCLEOTIDE SEQUENCE [LARGE SCALE GENOMIC DNA]</scope>
    <source>
        <strain evidence="1 2">NIES-592</strain>
    </source>
</reference>
<dbReference type="AlphaFoldDB" id="A0A1U7H0R3"/>
<comment type="caution">
    <text evidence="1">The sequence shown here is derived from an EMBL/GenBank/DDBJ whole genome shotgun (WGS) entry which is preliminary data.</text>
</comment>
<organism evidence="1 2">
    <name type="scientific">Fischerella major NIES-592</name>
    <dbReference type="NCBI Taxonomy" id="210994"/>
    <lineage>
        <taxon>Bacteria</taxon>
        <taxon>Bacillati</taxon>
        <taxon>Cyanobacteriota</taxon>
        <taxon>Cyanophyceae</taxon>
        <taxon>Nostocales</taxon>
        <taxon>Hapalosiphonaceae</taxon>
        <taxon>Fischerella</taxon>
    </lineage>
</organism>
<proteinExistence type="predicted"/>